<dbReference type="SUPFAM" id="SSF81901">
    <property type="entry name" value="HCP-like"/>
    <property type="match status" value="1"/>
</dbReference>
<evidence type="ECO:0000256" key="1">
    <source>
        <dbReference type="SAM" id="SignalP"/>
    </source>
</evidence>
<name>A0ABP8I1L8_9GAMM</name>
<organism evidence="2 3">
    <name type="scientific">Kangiella taiwanensis</name>
    <dbReference type="NCBI Taxonomy" id="1079179"/>
    <lineage>
        <taxon>Bacteria</taxon>
        <taxon>Pseudomonadati</taxon>
        <taxon>Pseudomonadota</taxon>
        <taxon>Gammaproteobacteria</taxon>
        <taxon>Kangiellales</taxon>
        <taxon>Kangiellaceae</taxon>
        <taxon>Kangiella</taxon>
    </lineage>
</organism>
<proteinExistence type="predicted"/>
<sequence>MIKPLVMIVFLVASMAVTAKQSTPYLIKDQDIAQAAKYFNEGQYSEAQAIYLDLASAGDKYAQYILSVIELQGLVGEPNVPKAYAWAKVAKEGNNGVLKAHFEKVSNLITDPNEDEVLSVSSDIYSKYSNMAVAKRYLRHLRNEMPKCTGSRLRGNVTACRRIRVSCDPMTLTKSALESCLEFVAKIQPENLKRMKHDFNLLKDYVTELEERTGNVTISDENE</sequence>
<keyword evidence="3" id="KW-1185">Reference proteome</keyword>
<gene>
    <name evidence="2" type="ORF">GCM10023150_13670</name>
</gene>
<evidence type="ECO:0000313" key="2">
    <source>
        <dbReference type="EMBL" id="GAA4349341.1"/>
    </source>
</evidence>
<accession>A0ABP8I1L8</accession>
<evidence type="ECO:0008006" key="4">
    <source>
        <dbReference type="Google" id="ProtNLM"/>
    </source>
</evidence>
<feature type="signal peptide" evidence="1">
    <location>
        <begin position="1"/>
        <end position="19"/>
    </location>
</feature>
<protein>
    <recommendedName>
        <fullName evidence="4">Sel1 repeat family protein</fullName>
    </recommendedName>
</protein>
<dbReference type="RefSeq" id="WP_223578072.1">
    <property type="nucleotide sequence ID" value="NZ_BAABFU010000002.1"/>
</dbReference>
<keyword evidence="1" id="KW-0732">Signal</keyword>
<reference evidence="3" key="1">
    <citation type="journal article" date="2019" name="Int. J. Syst. Evol. Microbiol.">
        <title>The Global Catalogue of Microorganisms (GCM) 10K type strain sequencing project: providing services to taxonomists for standard genome sequencing and annotation.</title>
        <authorList>
            <consortium name="The Broad Institute Genomics Platform"/>
            <consortium name="The Broad Institute Genome Sequencing Center for Infectious Disease"/>
            <person name="Wu L."/>
            <person name="Ma J."/>
        </authorList>
    </citation>
    <scope>NUCLEOTIDE SEQUENCE [LARGE SCALE GENOMIC DNA]</scope>
    <source>
        <strain evidence="3">JCM 17727</strain>
    </source>
</reference>
<feature type="chain" id="PRO_5045988785" description="Sel1 repeat family protein" evidence="1">
    <location>
        <begin position="20"/>
        <end position="223"/>
    </location>
</feature>
<dbReference type="InterPro" id="IPR011990">
    <property type="entry name" value="TPR-like_helical_dom_sf"/>
</dbReference>
<comment type="caution">
    <text evidence="2">The sequence shown here is derived from an EMBL/GenBank/DDBJ whole genome shotgun (WGS) entry which is preliminary data.</text>
</comment>
<evidence type="ECO:0000313" key="3">
    <source>
        <dbReference type="Proteomes" id="UP001501294"/>
    </source>
</evidence>
<dbReference type="Gene3D" id="1.25.40.10">
    <property type="entry name" value="Tetratricopeptide repeat domain"/>
    <property type="match status" value="1"/>
</dbReference>
<dbReference type="Proteomes" id="UP001501294">
    <property type="component" value="Unassembled WGS sequence"/>
</dbReference>
<dbReference type="EMBL" id="BAABFU010000002">
    <property type="protein sequence ID" value="GAA4349341.1"/>
    <property type="molecule type" value="Genomic_DNA"/>
</dbReference>